<dbReference type="GeneID" id="28740833"/>
<dbReference type="PANTHER" id="PTHR21581:SF6">
    <property type="entry name" value="TRAFFICKING PROTEIN PARTICLE COMPLEX SUBUNIT 12"/>
    <property type="match status" value="1"/>
</dbReference>
<protein>
    <recommendedName>
        <fullName evidence="4">Trafficking protein particle complex subunit 12</fullName>
    </recommendedName>
</protein>
<dbReference type="GO" id="GO:0005794">
    <property type="term" value="C:Golgi apparatus"/>
    <property type="evidence" value="ECO:0007669"/>
    <property type="project" value="TreeGrafter"/>
</dbReference>
<proteinExistence type="predicted"/>
<evidence type="ECO:0000313" key="3">
    <source>
        <dbReference type="Proteomes" id="UP000038010"/>
    </source>
</evidence>
<dbReference type="SUPFAM" id="SSF48452">
    <property type="entry name" value="TPR-like"/>
    <property type="match status" value="1"/>
</dbReference>
<comment type="caution">
    <text evidence="2">The sequence shown here is derived from an EMBL/GenBank/DDBJ whole genome shotgun (WGS) entry which is preliminary data.</text>
</comment>
<feature type="compositionally biased region" description="Low complexity" evidence="1">
    <location>
        <begin position="30"/>
        <end position="44"/>
    </location>
</feature>
<accession>A0A0N1H9W9</accession>
<evidence type="ECO:0000313" key="2">
    <source>
        <dbReference type="EMBL" id="KPI44564.1"/>
    </source>
</evidence>
<evidence type="ECO:0008006" key="4">
    <source>
        <dbReference type="Google" id="ProtNLM"/>
    </source>
</evidence>
<sequence length="466" mass="50609">MASHARKPSTRAALPRRSTRGPLDAEDDPLSPTSSLASSAVRSPVDIRSHSPLPPAAITTNTETAPSIATVTQFDGANDSDQPQDDRDLSFLLESSIYHPLSQLEIPSPFRRPLPPPLPSTAKLTEAFKQIDHLLAECDYLQAAHLAGLVLISGAVAPTDQRSIFRLLAIRYSCLELSGNVALAAQESKALEDLGSTFYYSDLPPEAAGDGENAETSGARSLPKHIVPWHLRIQALRLQSIGFSDPRRGVSALYDLATECRDFLASPSLSEAERQLWGTRLEELGIRVVNALIDMGDLDCARRTLNSMKPAENGSVAAWTMRNAILCVRMGLLGEAKKAVDSAHCGDAEKAILQSLLAVAEGQFDTAIELLQSPLNTSSNLAALAKQNLAVALLYRSDIRKAREVLEGLVDEGYSFQTLTINLATIYDLTTDRSRELKLTLADRIAQQQHEGQGHGRIFTNIDFKL</sequence>
<evidence type="ECO:0000256" key="1">
    <source>
        <dbReference type="SAM" id="MobiDB-lite"/>
    </source>
</evidence>
<reference evidence="2 3" key="1">
    <citation type="submission" date="2015-06" db="EMBL/GenBank/DDBJ databases">
        <title>Draft genome of the ant-associated black yeast Phialophora attae CBS 131958.</title>
        <authorList>
            <person name="Moreno L.F."/>
            <person name="Stielow B.J."/>
            <person name="de Hoog S."/>
            <person name="Vicente V.A."/>
            <person name="Weiss V.A."/>
            <person name="de Vries M."/>
            <person name="Cruz L.M."/>
            <person name="Souza E.M."/>
        </authorList>
    </citation>
    <scope>NUCLEOTIDE SEQUENCE [LARGE SCALE GENOMIC DNA]</scope>
    <source>
        <strain evidence="2 3">CBS 131958</strain>
    </source>
</reference>
<name>A0A0N1H9W9_9EURO</name>
<feature type="region of interest" description="Disordered" evidence="1">
    <location>
        <begin position="1"/>
        <end position="64"/>
    </location>
</feature>
<dbReference type="Gene3D" id="1.25.40.10">
    <property type="entry name" value="Tetratricopeptide repeat domain"/>
    <property type="match status" value="1"/>
</dbReference>
<dbReference type="VEuPathDB" id="FungiDB:AB675_8502"/>
<keyword evidence="3" id="KW-1185">Reference proteome</keyword>
<dbReference type="PANTHER" id="PTHR21581">
    <property type="entry name" value="D-ALANYL-D-ALANINE CARBOXYPEPTIDASE"/>
    <property type="match status" value="1"/>
</dbReference>
<dbReference type="GO" id="GO:0030008">
    <property type="term" value="C:TRAPP complex"/>
    <property type="evidence" value="ECO:0007669"/>
    <property type="project" value="TreeGrafter"/>
</dbReference>
<dbReference type="AlphaFoldDB" id="A0A0N1H9W9"/>
<gene>
    <name evidence="2" type="ORF">AB675_8502</name>
</gene>
<dbReference type="EMBL" id="LFJN01000003">
    <property type="protein sequence ID" value="KPI44564.1"/>
    <property type="molecule type" value="Genomic_DNA"/>
</dbReference>
<dbReference type="InterPro" id="IPR011990">
    <property type="entry name" value="TPR-like_helical_dom_sf"/>
</dbReference>
<dbReference type="RefSeq" id="XP_018004527.1">
    <property type="nucleotide sequence ID" value="XM_018148953.1"/>
</dbReference>
<dbReference type="OrthoDB" id="428342at2759"/>
<dbReference type="Proteomes" id="UP000038010">
    <property type="component" value="Unassembled WGS sequence"/>
</dbReference>
<organism evidence="2 3">
    <name type="scientific">Cyphellophora attinorum</name>
    <dbReference type="NCBI Taxonomy" id="1664694"/>
    <lineage>
        <taxon>Eukaryota</taxon>
        <taxon>Fungi</taxon>
        <taxon>Dikarya</taxon>
        <taxon>Ascomycota</taxon>
        <taxon>Pezizomycotina</taxon>
        <taxon>Eurotiomycetes</taxon>
        <taxon>Chaetothyriomycetidae</taxon>
        <taxon>Chaetothyriales</taxon>
        <taxon>Cyphellophoraceae</taxon>
        <taxon>Cyphellophora</taxon>
    </lineage>
</organism>
<dbReference type="STRING" id="1664694.A0A0N1H9W9"/>